<dbReference type="RefSeq" id="WP_190479175.1">
    <property type="nucleotide sequence ID" value="NZ_JACJSG010000063.1"/>
</dbReference>
<evidence type="ECO:0000256" key="3">
    <source>
        <dbReference type="RuleBase" id="RU003694"/>
    </source>
</evidence>
<dbReference type="PROSITE" id="PS52004">
    <property type="entry name" value="KS3_2"/>
    <property type="match status" value="1"/>
</dbReference>
<evidence type="ECO:0000259" key="4">
    <source>
        <dbReference type="PROSITE" id="PS52004"/>
    </source>
</evidence>
<dbReference type="InterPro" id="IPR014030">
    <property type="entry name" value="Ketoacyl_synth_N"/>
</dbReference>
<evidence type="ECO:0000313" key="5">
    <source>
        <dbReference type="EMBL" id="MBD2504910.1"/>
    </source>
</evidence>
<accession>A0ABR8DCF7</accession>
<dbReference type="Proteomes" id="UP000661112">
    <property type="component" value="Unassembled WGS sequence"/>
</dbReference>
<evidence type="ECO:0000256" key="2">
    <source>
        <dbReference type="ARBA" id="ARBA00022679"/>
    </source>
</evidence>
<dbReference type="Gene3D" id="3.40.47.10">
    <property type="match status" value="2"/>
</dbReference>
<dbReference type="PANTHER" id="PTHR11712">
    <property type="entry name" value="POLYKETIDE SYNTHASE-RELATED"/>
    <property type="match status" value="1"/>
</dbReference>
<evidence type="ECO:0000313" key="6">
    <source>
        <dbReference type="Proteomes" id="UP000661112"/>
    </source>
</evidence>
<evidence type="ECO:0000256" key="1">
    <source>
        <dbReference type="ARBA" id="ARBA00008467"/>
    </source>
</evidence>
<gene>
    <name evidence="5" type="ORF">H6G83_30650</name>
</gene>
<dbReference type="Pfam" id="PF00109">
    <property type="entry name" value="ketoacyl-synt"/>
    <property type="match status" value="1"/>
</dbReference>
<feature type="domain" description="Ketosynthase family 3 (KS3)" evidence="4">
    <location>
        <begin position="7"/>
        <end position="412"/>
    </location>
</feature>
<proteinExistence type="inferred from homology"/>
<dbReference type="Pfam" id="PF02801">
    <property type="entry name" value="Ketoacyl-synt_C"/>
    <property type="match status" value="1"/>
</dbReference>
<dbReference type="NCBIfam" id="NF005490">
    <property type="entry name" value="PRK07103.1"/>
    <property type="match status" value="1"/>
</dbReference>
<dbReference type="InterPro" id="IPR020841">
    <property type="entry name" value="PKS_Beta-ketoAc_synthase_dom"/>
</dbReference>
<dbReference type="SMART" id="SM00825">
    <property type="entry name" value="PKS_KS"/>
    <property type="match status" value="1"/>
</dbReference>
<dbReference type="InterPro" id="IPR000794">
    <property type="entry name" value="Beta-ketoacyl_synthase"/>
</dbReference>
<organism evidence="5 6">
    <name type="scientific">Anabaena azotica FACHB-119</name>
    <dbReference type="NCBI Taxonomy" id="947527"/>
    <lineage>
        <taxon>Bacteria</taxon>
        <taxon>Bacillati</taxon>
        <taxon>Cyanobacteriota</taxon>
        <taxon>Cyanophyceae</taxon>
        <taxon>Nostocales</taxon>
        <taxon>Nostocaceae</taxon>
        <taxon>Anabaena</taxon>
        <taxon>Anabaena azotica</taxon>
    </lineage>
</organism>
<sequence length="413" mass="44231">MGYSSAPIRIEITGMGIVTPIGQGVAAFHDALLAGKTQFGYLQRSGREGSRSFIGAELPDISAKSLLPEHSGLLRTASWSSQIASVAVAEAWEDAQLSLGRFNPERIGIVVGGSNFQEREKQQIWQRYQSNPEFIRPTYGVTLWDTDVMSLISQCFGIQGEGYSVGAASASGAVAIIHAARQILMGVTDVSIAVGCLFDISQWECQGFTNLGAMGTVRFADAPHLACRPFDRDHDGFIYGEGCGVVVLERADHAQQRGVRSHGQLLGWGLGLDGKRTPEPSQKGEEQAMNAALAIAQLQPEQIDYINTHGTGSPLGDKTEVAALKSVGLSHCLLNSTKSLTGHCLTAAGVVEVIATLLQMKFGFCHPTNNLVNPIDPSLNWVKETSIKADIQYAISNSFAFGGINTALLIKKE</sequence>
<protein>
    <submittedName>
        <fullName evidence="5">Polyketide beta-ketoacyl:ACP synthase</fullName>
    </submittedName>
</protein>
<keyword evidence="2 3" id="KW-0808">Transferase</keyword>
<dbReference type="InterPro" id="IPR014031">
    <property type="entry name" value="Ketoacyl_synth_C"/>
</dbReference>
<dbReference type="CDD" id="cd00834">
    <property type="entry name" value="KAS_I_II"/>
    <property type="match status" value="1"/>
</dbReference>
<name>A0ABR8DCF7_9NOST</name>
<dbReference type="EMBL" id="JACJSG010000063">
    <property type="protein sequence ID" value="MBD2504910.1"/>
    <property type="molecule type" value="Genomic_DNA"/>
</dbReference>
<comment type="similarity">
    <text evidence="1 3">Belongs to the thiolase-like superfamily. Beta-ketoacyl-ACP synthases family.</text>
</comment>
<dbReference type="PANTHER" id="PTHR11712:SF336">
    <property type="entry name" value="3-OXOACYL-[ACYL-CARRIER-PROTEIN] SYNTHASE, MITOCHONDRIAL"/>
    <property type="match status" value="1"/>
</dbReference>
<comment type="caution">
    <text evidence="5">The sequence shown here is derived from an EMBL/GenBank/DDBJ whole genome shotgun (WGS) entry which is preliminary data.</text>
</comment>
<reference evidence="5 6" key="1">
    <citation type="journal article" date="2020" name="ISME J.">
        <title>Comparative genomics reveals insights into cyanobacterial evolution and habitat adaptation.</title>
        <authorList>
            <person name="Chen M.Y."/>
            <person name="Teng W.K."/>
            <person name="Zhao L."/>
            <person name="Hu C.X."/>
            <person name="Zhou Y.K."/>
            <person name="Han B.P."/>
            <person name="Song L.R."/>
            <person name="Shu W.S."/>
        </authorList>
    </citation>
    <scope>NUCLEOTIDE SEQUENCE [LARGE SCALE GENOMIC DNA]</scope>
    <source>
        <strain evidence="5 6">FACHB-119</strain>
    </source>
</reference>
<dbReference type="SUPFAM" id="SSF53901">
    <property type="entry name" value="Thiolase-like"/>
    <property type="match status" value="2"/>
</dbReference>
<dbReference type="InterPro" id="IPR016039">
    <property type="entry name" value="Thiolase-like"/>
</dbReference>
<keyword evidence="6" id="KW-1185">Reference proteome</keyword>